<evidence type="ECO:0000256" key="2">
    <source>
        <dbReference type="ARBA" id="ARBA00001936"/>
    </source>
</evidence>
<dbReference type="EMBL" id="SGPK01000196">
    <property type="protein sequence ID" value="THH06425.1"/>
    <property type="molecule type" value="Genomic_DNA"/>
</dbReference>
<dbReference type="OrthoDB" id="7462577at2759"/>
<dbReference type="GO" id="GO:0006298">
    <property type="term" value="P:mismatch repair"/>
    <property type="evidence" value="ECO:0007669"/>
    <property type="project" value="TreeGrafter"/>
</dbReference>
<dbReference type="InterPro" id="IPR012337">
    <property type="entry name" value="RNaseH-like_sf"/>
</dbReference>
<evidence type="ECO:0000256" key="5">
    <source>
        <dbReference type="ARBA" id="ARBA00022722"/>
    </source>
</evidence>
<dbReference type="InterPro" id="IPR036397">
    <property type="entry name" value="RNaseH_sf"/>
</dbReference>
<dbReference type="GO" id="GO:0046872">
    <property type="term" value="F:metal ion binding"/>
    <property type="evidence" value="ECO:0007669"/>
    <property type="project" value="UniProtKB-KW"/>
</dbReference>
<dbReference type="GO" id="GO:0003723">
    <property type="term" value="F:RNA binding"/>
    <property type="evidence" value="ECO:0007669"/>
    <property type="project" value="UniProtKB-UniRule"/>
</dbReference>
<evidence type="ECO:0000256" key="6">
    <source>
        <dbReference type="ARBA" id="ARBA00022723"/>
    </source>
</evidence>
<gene>
    <name evidence="12" type="ORF">EW145_g4096</name>
</gene>
<evidence type="ECO:0000313" key="13">
    <source>
        <dbReference type="Proteomes" id="UP000308199"/>
    </source>
</evidence>
<dbReference type="Proteomes" id="UP000308199">
    <property type="component" value="Unassembled WGS sequence"/>
</dbReference>
<keyword evidence="8 10" id="KW-0378">Hydrolase</keyword>
<evidence type="ECO:0000256" key="7">
    <source>
        <dbReference type="ARBA" id="ARBA00022759"/>
    </source>
</evidence>
<dbReference type="GO" id="GO:0043137">
    <property type="term" value="P:DNA replication, removal of RNA primer"/>
    <property type="evidence" value="ECO:0007669"/>
    <property type="project" value="TreeGrafter"/>
</dbReference>
<dbReference type="EC" id="3.1.26.4" evidence="10"/>
<dbReference type="NCBIfam" id="TIGR00729">
    <property type="entry name" value="ribonuclease HII"/>
    <property type="match status" value="1"/>
</dbReference>
<name>A0A4S4L4Z1_9AGAM</name>
<dbReference type="GO" id="GO:0004523">
    <property type="term" value="F:RNA-DNA hybrid ribonuclease activity"/>
    <property type="evidence" value="ECO:0007669"/>
    <property type="project" value="UniProtKB-EC"/>
</dbReference>
<comment type="caution">
    <text evidence="12">The sequence shown here is derived from an EMBL/GenBank/DDBJ whole genome shotgun (WGS) entry which is preliminary data.</text>
</comment>
<evidence type="ECO:0000259" key="11">
    <source>
        <dbReference type="PROSITE" id="PS51975"/>
    </source>
</evidence>
<feature type="domain" description="RNase H type-2" evidence="11">
    <location>
        <begin position="144"/>
        <end position="347"/>
    </location>
</feature>
<keyword evidence="13" id="KW-1185">Reference proteome</keyword>
<comment type="function">
    <text evidence="10">Endonuclease that specifically degrades the RNA of RNA-DNA hybrids.</text>
</comment>
<dbReference type="InterPro" id="IPR023160">
    <property type="entry name" value="RNase_HII_hlx-loop-hlx_cap_dom"/>
</dbReference>
<evidence type="ECO:0000256" key="9">
    <source>
        <dbReference type="PROSITE-ProRule" id="PRU01319"/>
    </source>
</evidence>
<evidence type="ECO:0000256" key="3">
    <source>
        <dbReference type="ARBA" id="ARBA00001946"/>
    </source>
</evidence>
<dbReference type="PROSITE" id="PS51975">
    <property type="entry name" value="RNASE_H_2"/>
    <property type="match status" value="1"/>
</dbReference>
<reference evidence="12 13" key="1">
    <citation type="submission" date="2019-02" db="EMBL/GenBank/DDBJ databases">
        <title>Genome sequencing of the rare red list fungi Phellinidium pouzarii.</title>
        <authorList>
            <person name="Buettner E."/>
            <person name="Kellner H."/>
        </authorList>
    </citation>
    <scope>NUCLEOTIDE SEQUENCE [LARGE SCALE GENOMIC DNA]</scope>
    <source>
        <strain evidence="12 13">DSM 108285</strain>
    </source>
</reference>
<dbReference type="Gene3D" id="1.10.10.460">
    <property type="entry name" value="Ribonuclease hii. Domain 2"/>
    <property type="match status" value="1"/>
</dbReference>
<dbReference type="PANTHER" id="PTHR10954">
    <property type="entry name" value="RIBONUCLEASE H2 SUBUNIT A"/>
    <property type="match status" value="1"/>
</dbReference>
<comment type="cofactor">
    <cofactor evidence="2">
        <name>Mn(2+)</name>
        <dbReference type="ChEBI" id="CHEBI:29035"/>
    </cofactor>
</comment>
<dbReference type="AlphaFoldDB" id="A0A4S4L4Z1"/>
<evidence type="ECO:0000313" key="12">
    <source>
        <dbReference type="EMBL" id="THH06425.1"/>
    </source>
</evidence>
<comment type="caution">
    <text evidence="9">Lacks conserved residue(s) required for the propagation of feature annotation.</text>
</comment>
<accession>A0A4S4L4Z1</accession>
<sequence>MRALERREDDPKTELCREVLLRCLVDDDEESARGVAPEEDSNAVAICSTECTREKNGMSLTSSFSKRVATRRVVSLRLALAMSDTTLPPELVESQESEIIESQDGEPLLISADDAHAVPSLPRPFAPLTATYSYHSEKPTVTGPYMLGVDEAGRGPVLGPMVYGVAYCPVAFTERLDELGFADSKTLSHDSRASLLEILSSEPENLAWASENATVTLIQEVLGRGIQLSEVYVDALGNTTTYERYLSKMFPGIAFTVTAKADSKFKIVGAASVAAKVTRDAWVTGWAFEEHESSPQYTWPKELGSGYPSDPKTQAWLRDSLEPTFGFPSLVRFSWATVKVALEKYAHAVKWIDEGQASLVKAFETSKGKDKGRCILAKELSMKNVVDL</sequence>
<dbReference type="SUPFAM" id="SSF53098">
    <property type="entry name" value="Ribonuclease H-like"/>
    <property type="match status" value="1"/>
</dbReference>
<evidence type="ECO:0000256" key="1">
    <source>
        <dbReference type="ARBA" id="ARBA00000077"/>
    </source>
</evidence>
<keyword evidence="7 10" id="KW-0255">Endonuclease</keyword>
<dbReference type="CDD" id="cd07181">
    <property type="entry name" value="RNase_HII_eukaryota_like"/>
    <property type="match status" value="1"/>
</dbReference>
<comment type="catalytic activity">
    <reaction evidence="1 10">
        <text>Endonucleolytic cleavage to 5'-phosphomonoester.</text>
        <dbReference type="EC" id="3.1.26.4"/>
    </reaction>
</comment>
<protein>
    <recommendedName>
        <fullName evidence="10">Ribonuclease</fullName>
        <ecNumber evidence="10">3.1.26.4</ecNumber>
    </recommendedName>
</protein>
<keyword evidence="6" id="KW-0479">Metal-binding</keyword>
<dbReference type="InterPro" id="IPR001352">
    <property type="entry name" value="RNase_HII/HIII"/>
</dbReference>
<dbReference type="InterPro" id="IPR004649">
    <property type="entry name" value="RNase_H2_suA"/>
</dbReference>
<keyword evidence="5 10" id="KW-0540">Nuclease</keyword>
<organism evidence="12 13">
    <name type="scientific">Phellinidium pouzarii</name>
    <dbReference type="NCBI Taxonomy" id="167371"/>
    <lineage>
        <taxon>Eukaryota</taxon>
        <taxon>Fungi</taxon>
        <taxon>Dikarya</taxon>
        <taxon>Basidiomycota</taxon>
        <taxon>Agaricomycotina</taxon>
        <taxon>Agaricomycetes</taxon>
        <taxon>Hymenochaetales</taxon>
        <taxon>Hymenochaetaceae</taxon>
        <taxon>Phellinidium</taxon>
    </lineage>
</organism>
<dbReference type="GO" id="GO:0032299">
    <property type="term" value="C:ribonuclease H2 complex"/>
    <property type="evidence" value="ECO:0007669"/>
    <property type="project" value="TreeGrafter"/>
</dbReference>
<dbReference type="InterPro" id="IPR024567">
    <property type="entry name" value="RNase_HII/HIII_dom"/>
</dbReference>
<evidence type="ECO:0000256" key="10">
    <source>
        <dbReference type="RuleBase" id="RU003515"/>
    </source>
</evidence>
<dbReference type="PANTHER" id="PTHR10954:SF7">
    <property type="entry name" value="RIBONUCLEASE H2 SUBUNIT A"/>
    <property type="match status" value="1"/>
</dbReference>
<proteinExistence type="inferred from homology"/>
<evidence type="ECO:0000256" key="4">
    <source>
        <dbReference type="ARBA" id="ARBA00007058"/>
    </source>
</evidence>
<evidence type="ECO:0000256" key="8">
    <source>
        <dbReference type="ARBA" id="ARBA00022801"/>
    </source>
</evidence>
<dbReference type="Gene3D" id="3.30.420.10">
    <property type="entry name" value="Ribonuclease H-like superfamily/Ribonuclease H"/>
    <property type="match status" value="1"/>
</dbReference>
<comment type="similarity">
    <text evidence="4">Belongs to the RNase HII family. Eukaryotic subfamily.</text>
</comment>
<dbReference type="FunFam" id="1.10.10.460:FF:000001">
    <property type="entry name" value="Ribonuclease"/>
    <property type="match status" value="1"/>
</dbReference>
<comment type="cofactor">
    <cofactor evidence="3">
        <name>Mg(2+)</name>
        <dbReference type="ChEBI" id="CHEBI:18420"/>
    </cofactor>
</comment>
<dbReference type="Pfam" id="PF01351">
    <property type="entry name" value="RNase_HII"/>
    <property type="match status" value="1"/>
</dbReference>